<feature type="transmembrane region" description="Helical" evidence="8">
    <location>
        <begin position="70"/>
        <end position="86"/>
    </location>
</feature>
<dbReference type="PANTHER" id="PTHR35529:SF1">
    <property type="entry name" value="MANGANESE EFFLUX PUMP MNTP-RELATED"/>
    <property type="match status" value="1"/>
</dbReference>
<comment type="subcellular location">
    <subcellularLocation>
        <location evidence="8">Cell membrane</location>
        <topology evidence="8">Multi-pass membrane protein</topology>
    </subcellularLocation>
</comment>
<keyword evidence="10" id="KW-1185">Reference proteome</keyword>
<gene>
    <name evidence="9" type="primary">yebN</name>
    <name evidence="8" type="synonym">mntP</name>
    <name evidence="9" type="ORF">NCTC13150_01874</name>
</gene>
<dbReference type="InterPro" id="IPR003810">
    <property type="entry name" value="Mntp/YtaF"/>
</dbReference>
<proteinExistence type="inferred from homology"/>
<dbReference type="HAMAP" id="MF_01521">
    <property type="entry name" value="MntP_pump"/>
    <property type="match status" value="1"/>
</dbReference>
<dbReference type="Proteomes" id="UP000377798">
    <property type="component" value="Unassembled WGS sequence"/>
</dbReference>
<sequence length="168" mass="18653">MDFITLLLTAVGLSMDAFSVALCKGLSVKKAQVKQGLLVGLYFGFFQALMPLVGYLLGGRFYRLIQDWDHWVAFVLLLILGMNMIREAKDQEDLSGGFAPKDMLPLAIATSIDALIVGVSFAVLKVSIYRSISFIGLWTFLLSFVGFYLGHYFGQKWEKWAHVLGASS</sequence>
<comment type="caution">
    <text evidence="9">The sequence shown here is derived from an EMBL/GenBank/DDBJ whole genome shotgun (WGS) entry which is preliminary data.</text>
</comment>
<keyword evidence="7 8" id="KW-0464">Manganese</keyword>
<reference evidence="9 10" key="1">
    <citation type="submission" date="2019-02" db="EMBL/GenBank/DDBJ databases">
        <authorList>
            <consortium name="Pathogen Informatics"/>
        </authorList>
    </citation>
    <scope>NUCLEOTIDE SEQUENCE [LARGE SCALE GENOMIC DNA]</scope>
    <source>
        <strain evidence="9 10">3012STDY7089603</strain>
    </source>
</reference>
<comment type="caution">
    <text evidence="8">Lacks conserved residue(s) required for the propagation of feature annotation.</text>
</comment>
<feature type="transmembrane region" description="Helical" evidence="8">
    <location>
        <begin position="106"/>
        <end position="124"/>
    </location>
</feature>
<comment type="function">
    <text evidence="8">Probably functions as a manganese efflux pump.</text>
</comment>
<evidence type="ECO:0000313" key="9">
    <source>
        <dbReference type="EMBL" id="VFB17287.1"/>
    </source>
</evidence>
<keyword evidence="2 8" id="KW-1003">Cell membrane</keyword>
<feature type="transmembrane region" description="Helical" evidence="8">
    <location>
        <begin position="131"/>
        <end position="150"/>
    </location>
</feature>
<evidence type="ECO:0000256" key="3">
    <source>
        <dbReference type="ARBA" id="ARBA00022692"/>
    </source>
</evidence>
<evidence type="ECO:0000256" key="8">
    <source>
        <dbReference type="HAMAP-Rule" id="MF_01521"/>
    </source>
</evidence>
<evidence type="ECO:0000256" key="7">
    <source>
        <dbReference type="ARBA" id="ARBA00023211"/>
    </source>
</evidence>
<dbReference type="AlphaFoldDB" id="A0A8H2M8W7"/>
<dbReference type="InterPro" id="IPR022929">
    <property type="entry name" value="Put_MntP"/>
</dbReference>
<dbReference type="PANTHER" id="PTHR35529">
    <property type="entry name" value="MANGANESE EFFLUX PUMP MNTP-RELATED"/>
    <property type="match status" value="1"/>
</dbReference>
<evidence type="ECO:0000256" key="5">
    <source>
        <dbReference type="ARBA" id="ARBA00023065"/>
    </source>
</evidence>
<keyword evidence="6 8" id="KW-0472">Membrane</keyword>
<evidence type="ECO:0000256" key="4">
    <source>
        <dbReference type="ARBA" id="ARBA00022989"/>
    </source>
</evidence>
<evidence type="ECO:0000256" key="1">
    <source>
        <dbReference type="ARBA" id="ARBA00022448"/>
    </source>
</evidence>
<evidence type="ECO:0000256" key="2">
    <source>
        <dbReference type="ARBA" id="ARBA00022475"/>
    </source>
</evidence>
<keyword evidence="4 8" id="KW-1133">Transmembrane helix</keyword>
<protein>
    <recommendedName>
        <fullName evidence="8">Putative manganese efflux pump MntP</fullName>
    </recommendedName>
</protein>
<dbReference type="RefSeq" id="WP_258182344.1">
    <property type="nucleotide sequence ID" value="NZ_CAACYI010000001.1"/>
</dbReference>
<evidence type="ECO:0000313" key="10">
    <source>
        <dbReference type="Proteomes" id="UP000377798"/>
    </source>
</evidence>
<accession>A0A8H2M8W7</accession>
<comment type="similarity">
    <text evidence="8">Belongs to the MntP (TC 9.B.29) family.</text>
</comment>
<keyword evidence="1 8" id="KW-0813">Transport</keyword>
<dbReference type="Pfam" id="PF02659">
    <property type="entry name" value="Mntp"/>
    <property type="match status" value="1"/>
</dbReference>
<name>A0A8H2M8W7_9FIRM</name>
<keyword evidence="5 8" id="KW-0406">Ion transport</keyword>
<evidence type="ECO:0000256" key="6">
    <source>
        <dbReference type="ARBA" id="ARBA00023136"/>
    </source>
</evidence>
<dbReference type="GO" id="GO:0005886">
    <property type="term" value="C:plasma membrane"/>
    <property type="evidence" value="ECO:0007669"/>
    <property type="project" value="UniProtKB-SubCell"/>
</dbReference>
<organism evidence="9 10">
    <name type="scientific">Urinicoccus massiliensis</name>
    <dbReference type="NCBI Taxonomy" id="1723382"/>
    <lineage>
        <taxon>Bacteria</taxon>
        <taxon>Bacillati</taxon>
        <taxon>Bacillota</taxon>
        <taxon>Tissierellia</taxon>
        <taxon>Tissierellales</taxon>
        <taxon>Peptoniphilaceae</taxon>
        <taxon>Urinicoccus</taxon>
    </lineage>
</organism>
<dbReference type="EMBL" id="CAACYI010000001">
    <property type="protein sequence ID" value="VFB17287.1"/>
    <property type="molecule type" value="Genomic_DNA"/>
</dbReference>
<feature type="transmembrane region" description="Helical" evidence="8">
    <location>
        <begin position="37"/>
        <end position="58"/>
    </location>
</feature>
<dbReference type="GO" id="GO:0005384">
    <property type="term" value="F:manganese ion transmembrane transporter activity"/>
    <property type="evidence" value="ECO:0007669"/>
    <property type="project" value="UniProtKB-UniRule"/>
</dbReference>
<keyword evidence="3 8" id="KW-0812">Transmembrane</keyword>